<name>A0A4R8ZF72_9MICO</name>
<evidence type="ECO:0000313" key="2">
    <source>
        <dbReference type="Proteomes" id="UP000298424"/>
    </source>
</evidence>
<keyword evidence="2" id="KW-1185">Reference proteome</keyword>
<dbReference type="AlphaFoldDB" id="A0A4R8ZF72"/>
<dbReference type="Proteomes" id="UP000298424">
    <property type="component" value="Unassembled WGS sequence"/>
</dbReference>
<proteinExistence type="predicted"/>
<evidence type="ECO:0000313" key="1">
    <source>
        <dbReference type="EMBL" id="TFD26199.1"/>
    </source>
</evidence>
<reference evidence="1 2" key="1">
    <citation type="submission" date="2019-03" db="EMBL/GenBank/DDBJ databases">
        <title>Genomics of glacier-inhabiting Cryobacterium strains.</title>
        <authorList>
            <person name="Liu Q."/>
            <person name="Xin Y.-H."/>
        </authorList>
    </citation>
    <scope>NUCLEOTIDE SEQUENCE [LARGE SCALE GENOMIC DNA]</scope>
    <source>
        <strain evidence="1 2">TMT1-1</strain>
    </source>
</reference>
<dbReference type="EMBL" id="SOGT01000009">
    <property type="protein sequence ID" value="TFD26199.1"/>
    <property type="molecule type" value="Genomic_DNA"/>
</dbReference>
<organism evidence="1 2">
    <name type="scientific">Cryobacterium lyxosi</name>
    <dbReference type="NCBI Taxonomy" id="1259228"/>
    <lineage>
        <taxon>Bacteria</taxon>
        <taxon>Bacillati</taxon>
        <taxon>Actinomycetota</taxon>
        <taxon>Actinomycetes</taxon>
        <taxon>Micrococcales</taxon>
        <taxon>Microbacteriaceae</taxon>
        <taxon>Cryobacterium</taxon>
    </lineage>
</organism>
<dbReference type="RefSeq" id="WP_134572201.1">
    <property type="nucleotide sequence ID" value="NZ_SOGT01000009.1"/>
</dbReference>
<comment type="caution">
    <text evidence="1">The sequence shown here is derived from an EMBL/GenBank/DDBJ whole genome shotgun (WGS) entry which is preliminary data.</text>
</comment>
<dbReference type="OrthoDB" id="5082898at2"/>
<accession>A0A4R8ZF72</accession>
<protein>
    <submittedName>
        <fullName evidence="1">Uncharacterized protein</fullName>
    </submittedName>
</protein>
<sequence>MDNTELELLLRETAPQPPLPTGLAGHRERILAEAKPRRARRLQAWTAGVAASVLLLGGGSAAVAAGGMETPWGWVADNVFSVSNGAEICFAGFTVSFLDGVDENSDIARETRAFVGALDLETLDTAQMEAENRESYLNAHDESGDVNPITMSDAQAKQMAVWRVASNLTWEHLEAKGYDPNLVGFNMASEGCDL</sequence>
<gene>
    <name evidence="1" type="ORF">E3T27_07995</name>
</gene>